<protein>
    <recommendedName>
        <fullName evidence="6">MADF domain-containing protein</fullName>
    </recommendedName>
</protein>
<evidence type="ECO:0000256" key="1">
    <source>
        <dbReference type="PROSITE-ProRule" id="PRU00371"/>
    </source>
</evidence>
<dbReference type="Proteomes" id="UP000472276">
    <property type="component" value="Unassembled WGS sequence"/>
</dbReference>
<evidence type="ECO:0000313" key="4">
    <source>
        <dbReference type="Ensembl" id="ENSOABP00000071366.1"/>
    </source>
</evidence>
<comment type="subcellular location">
    <subcellularLocation>
        <location evidence="1">Nucleus</location>
    </subcellularLocation>
</comment>
<dbReference type="InterPro" id="IPR004210">
    <property type="entry name" value="BESS_motif"/>
</dbReference>
<dbReference type="GO" id="GO:0005634">
    <property type="term" value="C:nucleus"/>
    <property type="evidence" value="ECO:0007669"/>
    <property type="project" value="UniProtKB-SubCell"/>
</dbReference>
<dbReference type="SMART" id="SM00595">
    <property type="entry name" value="MADF"/>
    <property type="match status" value="1"/>
</dbReference>
<dbReference type="Pfam" id="PF10545">
    <property type="entry name" value="MADF_DNA_bdg"/>
    <property type="match status" value="1"/>
</dbReference>
<feature type="domain" description="MADF" evidence="2">
    <location>
        <begin position="5"/>
        <end position="87"/>
    </location>
</feature>
<dbReference type="PROSITE" id="PS51031">
    <property type="entry name" value="BESS"/>
    <property type="match status" value="1"/>
</dbReference>
<dbReference type="InterPro" id="IPR039353">
    <property type="entry name" value="TF_Adf1"/>
</dbReference>
<dbReference type="PANTHER" id="PTHR12243">
    <property type="entry name" value="MADF DOMAIN TRANSCRIPTION FACTOR"/>
    <property type="match status" value="1"/>
</dbReference>
<dbReference type="GO" id="GO:0003677">
    <property type="term" value="F:DNA binding"/>
    <property type="evidence" value="ECO:0007669"/>
    <property type="project" value="InterPro"/>
</dbReference>
<reference evidence="4" key="2">
    <citation type="submission" date="2025-08" db="UniProtKB">
        <authorList>
            <consortium name="Ensembl"/>
        </authorList>
    </citation>
    <scope>IDENTIFICATION</scope>
</reference>
<dbReference type="AlphaFoldDB" id="A0AAZ1XST0"/>
<dbReference type="GO" id="GO:0006357">
    <property type="term" value="P:regulation of transcription by RNA polymerase II"/>
    <property type="evidence" value="ECO:0007669"/>
    <property type="project" value="TreeGrafter"/>
</dbReference>
<evidence type="ECO:0000313" key="5">
    <source>
        <dbReference type="Proteomes" id="UP000472276"/>
    </source>
</evidence>
<evidence type="ECO:0000259" key="3">
    <source>
        <dbReference type="PROSITE" id="PS51031"/>
    </source>
</evidence>
<organism evidence="4 5">
    <name type="scientific">Oreochromis aureus</name>
    <name type="common">Israeli tilapia</name>
    <name type="synonym">Chromis aureus</name>
    <dbReference type="NCBI Taxonomy" id="47969"/>
    <lineage>
        <taxon>Eukaryota</taxon>
        <taxon>Metazoa</taxon>
        <taxon>Chordata</taxon>
        <taxon>Craniata</taxon>
        <taxon>Vertebrata</taxon>
        <taxon>Euteleostomi</taxon>
        <taxon>Actinopterygii</taxon>
        <taxon>Neopterygii</taxon>
        <taxon>Teleostei</taxon>
        <taxon>Neoteleostei</taxon>
        <taxon>Acanthomorphata</taxon>
        <taxon>Ovalentaria</taxon>
        <taxon>Cichlomorphae</taxon>
        <taxon>Cichliformes</taxon>
        <taxon>Cichlidae</taxon>
        <taxon>African cichlids</taxon>
        <taxon>Pseudocrenilabrinae</taxon>
        <taxon>Oreochromini</taxon>
        <taxon>Oreochromis</taxon>
    </lineage>
</organism>
<name>A0AAZ1XST0_OREAU</name>
<reference evidence="4" key="3">
    <citation type="submission" date="2025-09" db="UniProtKB">
        <authorList>
            <consortium name="Ensembl"/>
        </authorList>
    </citation>
    <scope>IDENTIFICATION</scope>
</reference>
<dbReference type="PROSITE" id="PS51029">
    <property type="entry name" value="MADF"/>
    <property type="match status" value="1"/>
</dbReference>
<keyword evidence="1" id="KW-0539">Nucleus</keyword>
<proteinExistence type="predicted"/>
<dbReference type="Ensembl" id="ENSOABT00000076480.1">
    <property type="protein sequence ID" value="ENSOABP00000071366.1"/>
    <property type="gene ID" value="ENSOABG00000038456.1"/>
</dbReference>
<feature type="domain" description="BESS" evidence="3">
    <location>
        <begin position="117"/>
        <end position="156"/>
    </location>
</feature>
<dbReference type="InterPro" id="IPR006578">
    <property type="entry name" value="MADF-dom"/>
</dbReference>
<sequence length="168" mass="19636">LAAEKLISSVANRPELYDASCYFYRDRNKKDLAWRHISEEIGQPEDICRKKWESLRDTYNKEKRTWKEKRTFSILCFVLCFTGPQRRTAQKRSRDGYQDGPSVVELAILESLKRPRPSPTEYFLLGLAPALESLPPQTREFVKFQMHKLVFESSTAVLNFETLDPSDQ</sequence>
<evidence type="ECO:0000259" key="2">
    <source>
        <dbReference type="PROSITE" id="PS51029"/>
    </source>
</evidence>
<evidence type="ECO:0008006" key="6">
    <source>
        <dbReference type="Google" id="ProtNLM"/>
    </source>
</evidence>
<accession>A0AAZ1XST0</accession>
<dbReference type="GO" id="GO:0005667">
    <property type="term" value="C:transcription regulator complex"/>
    <property type="evidence" value="ECO:0007669"/>
    <property type="project" value="TreeGrafter"/>
</dbReference>
<reference evidence="5" key="1">
    <citation type="submission" date="2020-03" db="EMBL/GenBank/DDBJ databases">
        <title>Evolution of repeat sequences and sex chromosomes of tilapia species revealed by chromosome-level genomes.</title>
        <authorList>
            <person name="Xu L."/>
            <person name="Tao W."/>
            <person name="Wang D."/>
            <person name="Zhou Q."/>
        </authorList>
    </citation>
    <scope>NUCLEOTIDE SEQUENCE [LARGE SCALE GENOMIC DNA]</scope>
    <source>
        <strain evidence="5">Israel</strain>
    </source>
</reference>
<dbReference type="PANTHER" id="PTHR12243:SF48">
    <property type="entry name" value="MADF DOMAIN-CONTAINING PROTEIN"/>
    <property type="match status" value="1"/>
</dbReference>
<keyword evidence="5" id="KW-1185">Reference proteome</keyword>